<evidence type="ECO:0000313" key="7">
    <source>
        <dbReference type="Proteomes" id="UP000297465"/>
    </source>
</evidence>
<keyword evidence="6" id="KW-0540">Nuclease</keyword>
<evidence type="ECO:0000256" key="4">
    <source>
        <dbReference type="SAM" id="Coils"/>
    </source>
</evidence>
<dbReference type="InterPro" id="IPR044946">
    <property type="entry name" value="Restrct_endonuc_typeI_TRD_sf"/>
</dbReference>
<dbReference type="CDD" id="cd17524">
    <property type="entry name" value="RMtype1_S_EcoUTORF5051P-TRD2-CR2_like"/>
    <property type="match status" value="1"/>
</dbReference>
<organism evidence="6 7">
    <name type="scientific">Leptospira montravelensis</name>
    <dbReference type="NCBI Taxonomy" id="2484961"/>
    <lineage>
        <taxon>Bacteria</taxon>
        <taxon>Pseudomonadati</taxon>
        <taxon>Spirochaetota</taxon>
        <taxon>Spirochaetia</taxon>
        <taxon>Leptospirales</taxon>
        <taxon>Leptospiraceae</taxon>
        <taxon>Leptospira</taxon>
    </lineage>
</organism>
<dbReference type="InterPro" id="IPR051212">
    <property type="entry name" value="Type-I_RE_S_subunit"/>
</dbReference>
<evidence type="ECO:0000256" key="3">
    <source>
        <dbReference type="ARBA" id="ARBA00023125"/>
    </source>
</evidence>
<protein>
    <submittedName>
        <fullName evidence="6">Restriction endonuclease subunit S</fullName>
    </submittedName>
</protein>
<dbReference type="EMBL" id="RQFO01000009">
    <property type="protein sequence ID" value="TGL03763.1"/>
    <property type="molecule type" value="Genomic_DNA"/>
</dbReference>
<evidence type="ECO:0000256" key="2">
    <source>
        <dbReference type="ARBA" id="ARBA00022747"/>
    </source>
</evidence>
<comment type="similarity">
    <text evidence="1">Belongs to the type-I restriction system S methylase family.</text>
</comment>
<keyword evidence="3" id="KW-0238">DNA-binding</keyword>
<comment type="caution">
    <text evidence="6">The sequence shown here is derived from an EMBL/GenBank/DDBJ whole genome shotgun (WGS) entry which is preliminary data.</text>
</comment>
<dbReference type="SUPFAM" id="SSF116734">
    <property type="entry name" value="DNA methylase specificity domain"/>
    <property type="match status" value="2"/>
</dbReference>
<feature type="coiled-coil region" evidence="4">
    <location>
        <begin position="529"/>
        <end position="563"/>
    </location>
</feature>
<evidence type="ECO:0000256" key="1">
    <source>
        <dbReference type="ARBA" id="ARBA00010923"/>
    </source>
</evidence>
<dbReference type="Gene3D" id="3.90.220.20">
    <property type="entry name" value="DNA methylase specificity domains"/>
    <property type="match status" value="2"/>
</dbReference>
<name>A0ABY2LVW8_9LEPT</name>
<keyword evidence="6" id="KW-0255">Endonuclease</keyword>
<keyword evidence="4" id="KW-0175">Coiled coil</keyword>
<dbReference type="PANTHER" id="PTHR43140:SF1">
    <property type="entry name" value="TYPE I RESTRICTION ENZYME ECOKI SPECIFICITY SUBUNIT"/>
    <property type="match status" value="1"/>
</dbReference>
<feature type="domain" description="Type I restriction modification DNA specificity" evidence="5">
    <location>
        <begin position="88"/>
        <end position="263"/>
    </location>
</feature>
<keyword evidence="6" id="KW-0378">Hydrolase</keyword>
<feature type="domain" description="Type I restriction modification DNA specificity" evidence="5">
    <location>
        <begin position="373"/>
        <end position="550"/>
    </location>
</feature>
<proteinExistence type="inferred from homology"/>
<dbReference type="GO" id="GO:0004519">
    <property type="term" value="F:endonuclease activity"/>
    <property type="evidence" value="ECO:0007669"/>
    <property type="project" value="UniProtKB-KW"/>
</dbReference>
<keyword evidence="7" id="KW-1185">Reference proteome</keyword>
<sequence>MPNSLNPLLQTHFDTALEHPNGIKKLRELILTLAMQGKLVPQDPNDQASSELLKEIQAEKARLVAEGKVKKTEALLAVKEEEKPFVLPKGWEWVRLGDVSVHNSGKTLDKGRNSGIHREYITTSNLYWGFFELEELRQMPFREEELFRCTATKGDLLICEGGEAGRAAVWNYDKDICFQNHIHRVRFLNKGNPYYFFRFFQKLDFTGEIKNYRKGVAISSISSATLGNISLPLPPLTEQKRIVEKIDELFLLCDELETLKKSKESKRKDLHQSVITQMLEGDSQKSFQKHFQFLTTHFQELYSVKENVKELRKAVLQLAVMGKLVEQDPKDQPANELLKEIQAEKARLVAEGKVKKSESLPPVKEEEKPFVIPEGWEWVRLGEVCEAVDYGTSEKANTSKGVPILRMNNIQDGKLDISNLKFVSEKIKDLPRLFLKNLDLIFNRTNSYELVGKTAIFYGEEKSVTLASYLIRATIFKYIHIEYLNFYMNSRICRLNEIEPHITQQTNQANFSGSKLKMIKVPLPPLAEQKRIVEKVDQLLALCDELEERIGKAEEKRGEILEGMVRGE</sequence>
<gene>
    <name evidence="6" type="ORF">EHQ31_06560</name>
</gene>
<dbReference type="Pfam" id="PF01420">
    <property type="entry name" value="Methylase_S"/>
    <property type="match status" value="2"/>
</dbReference>
<dbReference type="RefSeq" id="WP_135575049.1">
    <property type="nucleotide sequence ID" value="NZ_RQFN01000031.1"/>
</dbReference>
<accession>A0ABY2LVW8</accession>
<evidence type="ECO:0000313" key="6">
    <source>
        <dbReference type="EMBL" id="TGL03763.1"/>
    </source>
</evidence>
<dbReference type="CDD" id="cd17253">
    <property type="entry name" value="RMtype1_S_Eco933I-TRD2-CR2_like"/>
    <property type="match status" value="1"/>
</dbReference>
<keyword evidence="2" id="KW-0680">Restriction system</keyword>
<reference evidence="7" key="1">
    <citation type="journal article" date="2019" name="PLoS Negl. Trop. Dis.">
        <title>Revisiting the worldwide diversity of Leptospira species in the environment.</title>
        <authorList>
            <person name="Vincent A.T."/>
            <person name="Schiettekatte O."/>
            <person name="Bourhy P."/>
            <person name="Veyrier F.J."/>
            <person name="Picardeau M."/>
        </authorList>
    </citation>
    <scope>NUCLEOTIDE SEQUENCE [LARGE SCALE GENOMIC DNA]</scope>
    <source>
        <strain evidence="7">201800278</strain>
    </source>
</reference>
<dbReference type="Proteomes" id="UP000297465">
    <property type="component" value="Unassembled WGS sequence"/>
</dbReference>
<dbReference type="InterPro" id="IPR000055">
    <property type="entry name" value="Restrct_endonuc_typeI_TRD"/>
</dbReference>
<dbReference type="PANTHER" id="PTHR43140">
    <property type="entry name" value="TYPE-1 RESTRICTION ENZYME ECOKI SPECIFICITY PROTEIN"/>
    <property type="match status" value="1"/>
</dbReference>
<evidence type="ECO:0000259" key="5">
    <source>
        <dbReference type="Pfam" id="PF01420"/>
    </source>
</evidence>